<comment type="caution">
    <text evidence="1">The sequence shown here is derived from an EMBL/GenBank/DDBJ whole genome shotgun (WGS) entry which is preliminary data.</text>
</comment>
<dbReference type="AlphaFoldDB" id="A0A0F9M6U9"/>
<proteinExistence type="predicted"/>
<reference evidence="1" key="1">
    <citation type="journal article" date="2015" name="Nature">
        <title>Complex archaea that bridge the gap between prokaryotes and eukaryotes.</title>
        <authorList>
            <person name="Spang A."/>
            <person name="Saw J.H."/>
            <person name="Jorgensen S.L."/>
            <person name="Zaremba-Niedzwiedzka K."/>
            <person name="Martijn J."/>
            <person name="Lind A.E."/>
            <person name="van Eijk R."/>
            <person name="Schleper C."/>
            <person name="Guy L."/>
            <person name="Ettema T.J."/>
        </authorList>
    </citation>
    <scope>NUCLEOTIDE SEQUENCE</scope>
</reference>
<protein>
    <submittedName>
        <fullName evidence="1">Uncharacterized protein</fullName>
    </submittedName>
</protein>
<dbReference type="EMBL" id="LAZR01005260">
    <property type="protein sequence ID" value="KKN01439.1"/>
    <property type="molecule type" value="Genomic_DNA"/>
</dbReference>
<name>A0A0F9M6U9_9ZZZZ</name>
<evidence type="ECO:0000313" key="1">
    <source>
        <dbReference type="EMBL" id="KKN01439.1"/>
    </source>
</evidence>
<gene>
    <name evidence="1" type="ORF">LCGC14_1127650</name>
</gene>
<organism evidence="1">
    <name type="scientific">marine sediment metagenome</name>
    <dbReference type="NCBI Taxonomy" id="412755"/>
    <lineage>
        <taxon>unclassified sequences</taxon>
        <taxon>metagenomes</taxon>
        <taxon>ecological metagenomes</taxon>
    </lineage>
</organism>
<accession>A0A0F9M6U9</accession>
<sequence length="164" mass="19372">MTIRKKPHAGKYPSAATHLMNEGFTTPPRQYEKTFKKTQGVEIVYKLQDMTPVVFRENSDYLLLLAYQEAMRYEEHDWKFAEFDVRLGRLRKGRDLPEIVTFTAAMNPNSEIMVYGPGYEVPQRHFLYNKVEDILDIVRRYPGRVNKQTPYKVVALRIKIRDEI</sequence>